<feature type="domain" description="PAS" evidence="9">
    <location>
        <begin position="393"/>
        <end position="463"/>
    </location>
</feature>
<accession>A0A6M5YNG1</accession>
<feature type="domain" description="Histidine kinase" evidence="7">
    <location>
        <begin position="531"/>
        <end position="747"/>
    </location>
</feature>
<dbReference type="AlphaFoldDB" id="A0A6M5YNG1"/>
<dbReference type="InterPro" id="IPR013656">
    <property type="entry name" value="PAS_4"/>
</dbReference>
<dbReference type="Pfam" id="PF08447">
    <property type="entry name" value="PAS_3"/>
    <property type="match status" value="1"/>
</dbReference>
<dbReference type="InterPro" id="IPR003594">
    <property type="entry name" value="HATPase_dom"/>
</dbReference>
<dbReference type="Pfam" id="PF00512">
    <property type="entry name" value="HisKA"/>
    <property type="match status" value="1"/>
</dbReference>
<dbReference type="InterPro" id="IPR005467">
    <property type="entry name" value="His_kinase_dom"/>
</dbReference>
<evidence type="ECO:0000256" key="3">
    <source>
        <dbReference type="ARBA" id="ARBA00022553"/>
    </source>
</evidence>
<dbReference type="SUPFAM" id="SSF55874">
    <property type="entry name" value="ATPase domain of HSP90 chaperone/DNA topoisomerase II/histidine kinase"/>
    <property type="match status" value="1"/>
</dbReference>
<dbReference type="Gene3D" id="1.10.287.130">
    <property type="match status" value="1"/>
</dbReference>
<dbReference type="SMART" id="SM00448">
    <property type="entry name" value="REC"/>
    <property type="match status" value="1"/>
</dbReference>
<dbReference type="CDD" id="cd00082">
    <property type="entry name" value="HisKA"/>
    <property type="match status" value="1"/>
</dbReference>
<dbReference type="InterPro" id="IPR000700">
    <property type="entry name" value="PAS-assoc_C"/>
</dbReference>
<evidence type="ECO:0000259" key="9">
    <source>
        <dbReference type="PROSITE" id="PS50112"/>
    </source>
</evidence>
<evidence type="ECO:0000256" key="1">
    <source>
        <dbReference type="ARBA" id="ARBA00000085"/>
    </source>
</evidence>
<feature type="domain" description="PAS" evidence="9">
    <location>
        <begin position="5"/>
        <end position="77"/>
    </location>
</feature>
<dbReference type="Gene3D" id="3.30.450.20">
    <property type="entry name" value="PAS domain"/>
    <property type="match status" value="4"/>
</dbReference>
<dbReference type="PRINTS" id="PR00344">
    <property type="entry name" value="BCTRLSENSOR"/>
</dbReference>
<dbReference type="PROSITE" id="PS50109">
    <property type="entry name" value="HIS_KIN"/>
    <property type="match status" value="1"/>
</dbReference>
<dbReference type="PANTHER" id="PTHR43304">
    <property type="entry name" value="PHYTOCHROME-LIKE PROTEIN CPH1"/>
    <property type="match status" value="1"/>
</dbReference>
<dbReference type="InterPro" id="IPR003661">
    <property type="entry name" value="HisK_dim/P_dom"/>
</dbReference>
<dbReference type="Pfam" id="PF13426">
    <property type="entry name" value="PAS_9"/>
    <property type="match status" value="1"/>
</dbReference>
<feature type="domain" description="PAS" evidence="9">
    <location>
        <begin position="267"/>
        <end position="337"/>
    </location>
</feature>
<evidence type="ECO:0000256" key="6">
    <source>
        <dbReference type="PROSITE-ProRule" id="PRU00169"/>
    </source>
</evidence>
<dbReference type="InterPro" id="IPR001610">
    <property type="entry name" value="PAC"/>
</dbReference>
<dbReference type="SMART" id="SM00086">
    <property type="entry name" value="PAC"/>
    <property type="match status" value="3"/>
</dbReference>
<evidence type="ECO:0000259" key="8">
    <source>
        <dbReference type="PROSITE" id="PS50110"/>
    </source>
</evidence>
<keyword evidence="3 6" id="KW-0597">Phosphoprotein</keyword>
<evidence type="ECO:0000259" key="7">
    <source>
        <dbReference type="PROSITE" id="PS50109"/>
    </source>
</evidence>
<organism evidence="11 12">
    <name type="scientific">Frigoriglobus tundricola</name>
    <dbReference type="NCBI Taxonomy" id="2774151"/>
    <lineage>
        <taxon>Bacteria</taxon>
        <taxon>Pseudomonadati</taxon>
        <taxon>Planctomycetota</taxon>
        <taxon>Planctomycetia</taxon>
        <taxon>Gemmatales</taxon>
        <taxon>Gemmataceae</taxon>
        <taxon>Frigoriglobus</taxon>
    </lineage>
</organism>
<dbReference type="GO" id="GO:0006355">
    <property type="term" value="P:regulation of DNA-templated transcription"/>
    <property type="evidence" value="ECO:0007669"/>
    <property type="project" value="InterPro"/>
</dbReference>
<dbReference type="Gene3D" id="3.30.565.10">
    <property type="entry name" value="Histidine kinase-like ATPase, C-terminal domain"/>
    <property type="match status" value="1"/>
</dbReference>
<gene>
    <name evidence="11" type="ORF">FTUN_2402</name>
</gene>
<dbReference type="GO" id="GO:0000155">
    <property type="term" value="F:phosphorelay sensor kinase activity"/>
    <property type="evidence" value="ECO:0007669"/>
    <property type="project" value="InterPro"/>
</dbReference>
<dbReference type="Pfam" id="PF00989">
    <property type="entry name" value="PAS"/>
    <property type="match status" value="1"/>
</dbReference>
<dbReference type="InterPro" id="IPR013655">
    <property type="entry name" value="PAS_fold_3"/>
</dbReference>
<keyword evidence="12" id="KW-1185">Reference proteome</keyword>
<dbReference type="SUPFAM" id="SSF47384">
    <property type="entry name" value="Homodimeric domain of signal transducing histidine kinase"/>
    <property type="match status" value="1"/>
</dbReference>
<protein>
    <recommendedName>
        <fullName evidence="2">histidine kinase</fullName>
        <ecNumber evidence="2">2.7.13.3</ecNumber>
    </recommendedName>
</protein>
<dbReference type="InterPro" id="IPR001789">
    <property type="entry name" value="Sig_transdc_resp-reg_receiver"/>
</dbReference>
<dbReference type="InterPro" id="IPR036097">
    <property type="entry name" value="HisK_dim/P_sf"/>
</dbReference>
<feature type="domain" description="PAC" evidence="10">
    <location>
        <begin position="214"/>
        <end position="266"/>
    </location>
</feature>
<feature type="domain" description="PAC" evidence="10">
    <location>
        <begin position="466"/>
        <end position="518"/>
    </location>
</feature>
<dbReference type="SMART" id="SM00387">
    <property type="entry name" value="HATPase_c"/>
    <property type="match status" value="1"/>
</dbReference>
<evidence type="ECO:0000313" key="11">
    <source>
        <dbReference type="EMBL" id="QJW94876.1"/>
    </source>
</evidence>
<sequence length="886" mass="95282">MTGLDPAELAQALFSEIGDALFLLDPETDQLIEVNPVALRLTGYARAELLGFSAAHLFRFEAPGGAQRLRGAFTKTMVFHGQDGFLLRTKGDAWVPVGLTVSRLHVAPKTLGLIIARDDRERRAALAQTRRMEAELRAVLGSSPAALWSAERAPGPDVFAGWQFRYVAPLLARTAGRPVEYFDGPFKWIEVVHAADREAYRTALRRLLTGGTEVEQLYRVQPADGGVRWVRDRLQVVRDASGRPVRLDGCVTDVTEQRRAEDALRQSEERFRALVEKSRDGILLVDERSDIRYATPALRSVLGYDPAAAVGRNWLALVHPDDRAAARERLADSLNRPGEDVPFTFRGAAADGALRVIEMNGVNRLDDPSVRAVVINYRDVTERDEAVRGRAREHALLEGLFASVPDIVVYKDRAGRLLGANPAFEALAGRPPAELVGTSCEELFTGEWAERVRAAEEGVLATGQTARCKEWVPYANGRKVLLDIALAPLRDDAGAPVGLIVVGRDVTEQDRLEDELRQSHKMEAVGRLAGGIAHDFNNLLTVVLGNLELVRSGAASGSEADDLLAGTERAARQAAELTKQMLGFARRQPLRTVTVDLNALVRDALSLLRRGIDPRVAVRFRPAADLCPVAADPVQVQQILMNLCLNARDAMPDGGTLTLETANDDGPPDAAPVRRVRLSVTDTGIGMTDEVRAKVFDPFFTTKGVGQGTGLGLAVVYGVAKAHGGWVDVTSAPGAGSRFDVYLPCAAATDERASAPGAPPDARKGSGQTVLVADDEAGVRDLARTALEMAGYRVLVAADGAEAVAVFRTAPARVALAVLDASMPRLSGRQVFAAIRKLDPAVKVLFASGYHDSGSGADAPGTHVLNKPYTPSELAAAVHDMLAAPR</sequence>
<evidence type="ECO:0000256" key="5">
    <source>
        <dbReference type="ARBA" id="ARBA00022777"/>
    </source>
</evidence>
<dbReference type="SUPFAM" id="SSF52172">
    <property type="entry name" value="CheY-like"/>
    <property type="match status" value="1"/>
</dbReference>
<dbReference type="NCBIfam" id="TIGR00229">
    <property type="entry name" value="sensory_box"/>
    <property type="match status" value="3"/>
</dbReference>
<proteinExistence type="predicted"/>
<dbReference type="InterPro" id="IPR013767">
    <property type="entry name" value="PAS_fold"/>
</dbReference>
<feature type="modified residue" description="4-aspartylphosphate" evidence="6">
    <location>
        <position position="820"/>
    </location>
</feature>
<dbReference type="PANTHER" id="PTHR43304:SF1">
    <property type="entry name" value="PAC DOMAIN-CONTAINING PROTEIN"/>
    <property type="match status" value="1"/>
</dbReference>
<dbReference type="PROSITE" id="PS50113">
    <property type="entry name" value="PAC"/>
    <property type="match status" value="2"/>
</dbReference>
<evidence type="ECO:0000259" key="10">
    <source>
        <dbReference type="PROSITE" id="PS50113"/>
    </source>
</evidence>
<dbReference type="EC" id="2.7.13.3" evidence="2"/>
<comment type="catalytic activity">
    <reaction evidence="1">
        <text>ATP + protein L-histidine = ADP + protein N-phospho-L-histidine.</text>
        <dbReference type="EC" id="2.7.13.3"/>
    </reaction>
</comment>
<dbReference type="SMART" id="SM00091">
    <property type="entry name" value="PAS"/>
    <property type="match status" value="4"/>
</dbReference>
<dbReference type="Pfam" id="PF08448">
    <property type="entry name" value="PAS_4"/>
    <property type="match status" value="1"/>
</dbReference>
<dbReference type="CDD" id="cd00130">
    <property type="entry name" value="PAS"/>
    <property type="match status" value="4"/>
</dbReference>
<keyword evidence="4" id="KW-0808">Transferase</keyword>
<dbReference type="EMBL" id="CP053452">
    <property type="protein sequence ID" value="QJW94876.1"/>
    <property type="molecule type" value="Genomic_DNA"/>
</dbReference>
<dbReference type="RefSeq" id="WP_171470784.1">
    <property type="nucleotide sequence ID" value="NZ_CP053452.2"/>
</dbReference>
<dbReference type="InterPro" id="IPR035965">
    <property type="entry name" value="PAS-like_dom_sf"/>
</dbReference>
<name>A0A6M5YNG1_9BACT</name>
<dbReference type="Pfam" id="PF00072">
    <property type="entry name" value="Response_reg"/>
    <property type="match status" value="1"/>
</dbReference>
<dbReference type="PROSITE" id="PS50112">
    <property type="entry name" value="PAS"/>
    <property type="match status" value="3"/>
</dbReference>
<dbReference type="Gene3D" id="3.40.50.2300">
    <property type="match status" value="1"/>
</dbReference>
<dbReference type="PROSITE" id="PS50110">
    <property type="entry name" value="RESPONSE_REGULATORY"/>
    <property type="match status" value="1"/>
</dbReference>
<feature type="domain" description="Response regulatory" evidence="8">
    <location>
        <begin position="769"/>
        <end position="882"/>
    </location>
</feature>
<evidence type="ECO:0000313" key="12">
    <source>
        <dbReference type="Proteomes" id="UP000503447"/>
    </source>
</evidence>
<evidence type="ECO:0000256" key="4">
    <source>
        <dbReference type="ARBA" id="ARBA00022679"/>
    </source>
</evidence>
<dbReference type="Pfam" id="PF02518">
    <property type="entry name" value="HATPase_c"/>
    <property type="match status" value="1"/>
</dbReference>
<evidence type="ECO:0000256" key="2">
    <source>
        <dbReference type="ARBA" id="ARBA00012438"/>
    </source>
</evidence>
<dbReference type="KEGG" id="ftj:FTUN_2402"/>
<reference evidence="12" key="1">
    <citation type="submission" date="2020-05" db="EMBL/GenBank/DDBJ databases">
        <title>Frigoriglobus tundricola gen. nov., sp. nov., a psychrotolerant cellulolytic planctomycete of the family Gemmataceae with two divergent copies of 16S rRNA gene.</title>
        <authorList>
            <person name="Kulichevskaya I.S."/>
            <person name="Ivanova A.A."/>
            <person name="Naumoff D.G."/>
            <person name="Beletsky A.V."/>
            <person name="Rijpstra W.I.C."/>
            <person name="Sinninghe Damste J.S."/>
            <person name="Mardanov A.V."/>
            <person name="Ravin N.V."/>
            <person name="Dedysh S.N."/>
        </authorList>
    </citation>
    <scope>NUCLEOTIDE SEQUENCE [LARGE SCALE GENOMIC DNA]</scope>
    <source>
        <strain evidence="12">PL17</strain>
    </source>
</reference>
<keyword evidence="5 11" id="KW-0418">Kinase</keyword>
<dbReference type="InterPro" id="IPR004358">
    <property type="entry name" value="Sig_transdc_His_kin-like_C"/>
</dbReference>
<dbReference type="SMART" id="SM00388">
    <property type="entry name" value="HisKA"/>
    <property type="match status" value="1"/>
</dbReference>
<dbReference type="InterPro" id="IPR052162">
    <property type="entry name" value="Sensor_kinase/Photoreceptor"/>
</dbReference>
<dbReference type="InterPro" id="IPR036890">
    <property type="entry name" value="HATPase_C_sf"/>
</dbReference>
<dbReference type="Proteomes" id="UP000503447">
    <property type="component" value="Chromosome"/>
</dbReference>
<dbReference type="SUPFAM" id="SSF55785">
    <property type="entry name" value="PYP-like sensor domain (PAS domain)"/>
    <property type="match status" value="4"/>
</dbReference>
<dbReference type="InterPro" id="IPR000014">
    <property type="entry name" value="PAS"/>
</dbReference>
<dbReference type="InterPro" id="IPR011006">
    <property type="entry name" value="CheY-like_superfamily"/>
</dbReference>